<gene>
    <name evidence="3" type="ORF">FDP41_013579</name>
</gene>
<sequence>MSGNNLQSYANKLKTKLGLQRNNSMEKSIIVPGSQVLSDNNSTSSSSTTLGTNTSTNNHSTSSSNINNITNHTSSGQQQFLTSKSSSALNLHSNGNSSSSVIPPLKPPIEIVPEFYHIYDEHQESMEFYKKAEKKLVDLKKTSLKMIEKEQEVASLFVDAAGRLKSNRELSDTLRKFGNNLKSTSTLLSQAMTKLDDFKEATVSIREDGKNVVKFKNKYESAKSEYESFKLDTPRVNPDKDGFTSKPNENGEYDPQYVERTKKVEEEFKQTAKNLNAAYSDYHNELDFQIAKRDGEYFSELKSFIYAYYCYFSTGMALFEKLDHIVKKQEEEIHMETSKSNGTRHVVEVPKHVFPHITADRKTIFGAPLEQVMIQDYDSGILRLPPAIQQLFDLIREYGLDQEGVFRVNSDEQFMKKLILDIEMGKPIEYLNKSYFVPSVAGILKLFIRELQEPLMTFEAFSEIIQCPEMQIQNDPTVKEQQVEKLKNFINNKVPIHFQVVLYELLKLLHEVAQQEEKNKMHAINLALIFSMNLFRPRLENAVQIAQNVKHMSYVTCLLIENFNALFDNSLKKVCDTEVKDPYESIRKHEEIIPEENRTLASHQPSKSVEVTVVNFTNDDNDVNTDTEDDDDDDSETSSNNSINSDSSPVLTFSDLPNLRVCDISSPKQLLDKTVKYQHKHITSNDNITLILKPAKDQSKQPSSPRIQKTSHNVDKEDDQDIIQEDLEFSSNVTPTFISDARMKSLLPPQRRMLKRVEKKNRCDLNQQGTAVKVQNDTQ</sequence>
<dbReference type="EMBL" id="VFQX01000019">
    <property type="protein sequence ID" value="KAF0980365.1"/>
    <property type="molecule type" value="Genomic_DNA"/>
</dbReference>
<keyword evidence="4" id="KW-1185">Reference proteome</keyword>
<dbReference type="RefSeq" id="XP_044565078.1">
    <property type="nucleotide sequence ID" value="XM_044704224.1"/>
</dbReference>
<dbReference type="Gene3D" id="1.20.1270.60">
    <property type="entry name" value="Arfaptin homology (AH) domain/BAR domain"/>
    <property type="match status" value="1"/>
</dbReference>
<dbReference type="VEuPathDB" id="AmoebaDB:FDP41_013579"/>
<feature type="compositionally biased region" description="Low complexity" evidence="1">
    <location>
        <begin position="37"/>
        <end position="76"/>
    </location>
</feature>
<dbReference type="InterPro" id="IPR027267">
    <property type="entry name" value="AH/BAR_dom_sf"/>
</dbReference>
<dbReference type="InterPro" id="IPR000198">
    <property type="entry name" value="RhoGAP_dom"/>
</dbReference>
<feature type="compositionally biased region" description="Low complexity" evidence="1">
    <location>
        <begin position="85"/>
        <end position="100"/>
    </location>
</feature>
<proteinExistence type="predicted"/>
<feature type="compositionally biased region" description="Acidic residues" evidence="1">
    <location>
        <begin position="619"/>
        <end position="636"/>
    </location>
</feature>
<feature type="region of interest" description="Disordered" evidence="1">
    <location>
        <begin position="616"/>
        <end position="650"/>
    </location>
</feature>
<organism evidence="3 4">
    <name type="scientific">Naegleria fowleri</name>
    <name type="common">Brain eating amoeba</name>
    <dbReference type="NCBI Taxonomy" id="5763"/>
    <lineage>
        <taxon>Eukaryota</taxon>
        <taxon>Discoba</taxon>
        <taxon>Heterolobosea</taxon>
        <taxon>Tetramitia</taxon>
        <taxon>Eutetramitia</taxon>
        <taxon>Vahlkampfiidae</taxon>
        <taxon>Naegleria</taxon>
    </lineage>
</organism>
<comment type="caution">
    <text evidence="3">The sequence shown here is derived from an EMBL/GenBank/DDBJ whole genome shotgun (WGS) entry which is preliminary data.</text>
</comment>
<dbReference type="Pfam" id="PF00620">
    <property type="entry name" value="RhoGAP"/>
    <property type="match status" value="1"/>
</dbReference>
<dbReference type="Proteomes" id="UP000444721">
    <property type="component" value="Unassembled WGS sequence"/>
</dbReference>
<accession>A0A6A5C4E4</accession>
<protein>
    <recommendedName>
        <fullName evidence="2">Rho-GAP domain-containing protein</fullName>
    </recommendedName>
</protein>
<reference evidence="3 4" key="1">
    <citation type="journal article" date="2019" name="Sci. Rep.">
        <title>Nanopore sequencing improves the draft genome of the human pathogenic amoeba Naegleria fowleri.</title>
        <authorList>
            <person name="Liechti N."/>
            <person name="Schurch N."/>
            <person name="Bruggmann R."/>
            <person name="Wittwer M."/>
        </authorList>
    </citation>
    <scope>NUCLEOTIDE SEQUENCE [LARGE SCALE GENOMIC DNA]</scope>
    <source>
        <strain evidence="3 4">ATCC 30894</strain>
    </source>
</reference>
<evidence type="ECO:0000313" key="3">
    <source>
        <dbReference type="EMBL" id="KAF0980365.1"/>
    </source>
</evidence>
<dbReference type="SMART" id="SM00324">
    <property type="entry name" value="RhoGAP"/>
    <property type="match status" value="1"/>
</dbReference>
<feature type="domain" description="Rho-GAP" evidence="2">
    <location>
        <begin position="367"/>
        <end position="567"/>
    </location>
</feature>
<dbReference type="GeneID" id="68120794"/>
<dbReference type="GO" id="GO:0005096">
    <property type="term" value="F:GTPase activator activity"/>
    <property type="evidence" value="ECO:0007669"/>
    <property type="project" value="TreeGrafter"/>
</dbReference>
<dbReference type="SUPFAM" id="SSF103657">
    <property type="entry name" value="BAR/IMD domain-like"/>
    <property type="match status" value="1"/>
</dbReference>
<dbReference type="CDD" id="cd00159">
    <property type="entry name" value="RhoGAP"/>
    <property type="match status" value="1"/>
</dbReference>
<dbReference type="VEuPathDB" id="AmoebaDB:NfTy_027900"/>
<dbReference type="GO" id="GO:0005737">
    <property type="term" value="C:cytoplasm"/>
    <property type="evidence" value="ECO:0007669"/>
    <property type="project" value="TreeGrafter"/>
</dbReference>
<feature type="compositionally biased region" description="Low complexity" evidence="1">
    <location>
        <begin position="637"/>
        <end position="648"/>
    </location>
</feature>
<dbReference type="AlphaFoldDB" id="A0A6A5C4E4"/>
<dbReference type="GO" id="GO:0007264">
    <property type="term" value="P:small GTPase-mediated signal transduction"/>
    <property type="evidence" value="ECO:0007669"/>
    <property type="project" value="TreeGrafter"/>
</dbReference>
<feature type="region of interest" description="Disordered" evidence="1">
    <location>
        <begin position="32"/>
        <end position="104"/>
    </location>
</feature>
<evidence type="ECO:0000313" key="4">
    <source>
        <dbReference type="Proteomes" id="UP000444721"/>
    </source>
</evidence>
<feature type="region of interest" description="Disordered" evidence="1">
    <location>
        <begin position="696"/>
        <end position="717"/>
    </location>
</feature>
<dbReference type="Gene3D" id="1.10.555.10">
    <property type="entry name" value="Rho GTPase activation protein"/>
    <property type="match status" value="1"/>
</dbReference>
<name>A0A6A5C4E4_NAEFO</name>
<evidence type="ECO:0000259" key="2">
    <source>
        <dbReference type="PROSITE" id="PS50238"/>
    </source>
</evidence>
<dbReference type="PANTHER" id="PTHR45808:SF2">
    <property type="entry name" value="RHO GTPASE-ACTIVATING PROTEIN 68F"/>
    <property type="match status" value="1"/>
</dbReference>
<dbReference type="VEuPathDB" id="AmoebaDB:NF0020120"/>
<dbReference type="OMA" id="WLAQMIP"/>
<dbReference type="PANTHER" id="PTHR45808">
    <property type="entry name" value="RHO GTPASE-ACTIVATING PROTEIN 68F"/>
    <property type="match status" value="1"/>
</dbReference>
<dbReference type="InterPro" id="IPR008936">
    <property type="entry name" value="Rho_GTPase_activation_prot"/>
</dbReference>
<dbReference type="OrthoDB" id="19923at2759"/>
<dbReference type="PROSITE" id="PS50238">
    <property type="entry name" value="RHOGAP"/>
    <property type="match status" value="1"/>
</dbReference>
<dbReference type="SUPFAM" id="SSF48350">
    <property type="entry name" value="GTPase activation domain, GAP"/>
    <property type="match status" value="1"/>
</dbReference>
<evidence type="ECO:0000256" key="1">
    <source>
        <dbReference type="SAM" id="MobiDB-lite"/>
    </source>
</evidence>
<feature type="compositionally biased region" description="Polar residues" evidence="1">
    <location>
        <begin position="700"/>
        <end position="711"/>
    </location>
</feature>